<reference evidence="1 2" key="1">
    <citation type="submission" date="2020-08" db="EMBL/GenBank/DDBJ databases">
        <title>Sequencing the genomes of 1000 actinobacteria strains.</title>
        <authorList>
            <person name="Klenk H.-P."/>
        </authorList>
    </citation>
    <scope>NUCLEOTIDE SEQUENCE [LARGE SCALE GENOMIC DNA]</scope>
    <source>
        <strain evidence="1 2">DSM 45507</strain>
    </source>
</reference>
<dbReference type="EMBL" id="JACHMB010000001">
    <property type="protein sequence ID" value="MBB5783675.1"/>
    <property type="molecule type" value="Genomic_DNA"/>
</dbReference>
<comment type="caution">
    <text evidence="1">The sequence shown here is derived from an EMBL/GenBank/DDBJ whole genome shotgun (WGS) entry which is preliminary data.</text>
</comment>
<sequence length="59" mass="6649">MDVALRARQAWSNPSGYQPDAPLLIVNSDDFGMHRAINDAVARSIDERIPGSILWPRMR</sequence>
<proteinExistence type="predicted"/>
<evidence type="ECO:0000313" key="1">
    <source>
        <dbReference type="EMBL" id="MBB5783675.1"/>
    </source>
</evidence>
<protein>
    <submittedName>
        <fullName evidence="1">Uncharacterized protein</fullName>
    </submittedName>
</protein>
<evidence type="ECO:0000313" key="2">
    <source>
        <dbReference type="Proteomes" id="UP000579153"/>
    </source>
</evidence>
<accession>A0A7W9GH25</accession>
<dbReference type="AlphaFoldDB" id="A0A7W9GH25"/>
<dbReference type="Proteomes" id="UP000579153">
    <property type="component" value="Unassembled WGS sequence"/>
</dbReference>
<keyword evidence="2" id="KW-1185">Reference proteome</keyword>
<name>A0A7W9GH25_9ACTN</name>
<organism evidence="1 2">
    <name type="scientific">Nonomuraea jabiensis</name>
    <dbReference type="NCBI Taxonomy" id="882448"/>
    <lineage>
        <taxon>Bacteria</taxon>
        <taxon>Bacillati</taxon>
        <taxon>Actinomycetota</taxon>
        <taxon>Actinomycetes</taxon>
        <taxon>Streptosporangiales</taxon>
        <taxon>Streptosporangiaceae</taxon>
        <taxon>Nonomuraea</taxon>
    </lineage>
</organism>
<gene>
    <name evidence="1" type="ORF">HD596_010431</name>
</gene>